<comment type="caution">
    <text evidence="3">The sequence shown here is derived from an EMBL/GenBank/DDBJ whole genome shotgun (WGS) entry which is preliminary data.</text>
</comment>
<accession>A0A834L419</accession>
<keyword evidence="1" id="KW-0472">Membrane</keyword>
<feature type="transmembrane region" description="Helical" evidence="1">
    <location>
        <begin position="172"/>
        <end position="200"/>
    </location>
</feature>
<keyword evidence="2" id="KW-0732">Signal</keyword>
<proteinExistence type="predicted"/>
<evidence type="ECO:0000256" key="2">
    <source>
        <dbReference type="SAM" id="SignalP"/>
    </source>
</evidence>
<protein>
    <recommendedName>
        <fullName evidence="5">PGG domain-containing protein</fullName>
    </recommendedName>
</protein>
<evidence type="ECO:0000313" key="4">
    <source>
        <dbReference type="Proteomes" id="UP000626092"/>
    </source>
</evidence>
<evidence type="ECO:0000256" key="1">
    <source>
        <dbReference type="SAM" id="Phobius"/>
    </source>
</evidence>
<sequence length="216" mass="23504">MKSWAGANLWSLVVEWWSLVGREGGAVELGIFHPPQLSSFKEGSEGSEGLSKAQDKMARAKSTLVCAWQIGDMAELSRTHLLAILVVSFTIASILITLPCEYDGEEENRGGKTTKPALVPTVIFNTLPASAFQAFVISLVFAFASSLSALLIHDAENHTGKNGRISRLVTRLFGRFSLASITFALAILSWALLLTAASWWSRTISPSLLHRRGKTM</sequence>
<feature type="signal peptide" evidence="2">
    <location>
        <begin position="1"/>
        <end position="26"/>
    </location>
</feature>
<dbReference type="EMBL" id="WJXA01000441">
    <property type="protein sequence ID" value="KAF7112714.1"/>
    <property type="molecule type" value="Genomic_DNA"/>
</dbReference>
<keyword evidence="4" id="KW-1185">Reference proteome</keyword>
<organism evidence="3 4">
    <name type="scientific">Rhododendron simsii</name>
    <name type="common">Sims's rhododendron</name>
    <dbReference type="NCBI Taxonomy" id="118357"/>
    <lineage>
        <taxon>Eukaryota</taxon>
        <taxon>Viridiplantae</taxon>
        <taxon>Streptophyta</taxon>
        <taxon>Embryophyta</taxon>
        <taxon>Tracheophyta</taxon>
        <taxon>Spermatophyta</taxon>
        <taxon>Magnoliopsida</taxon>
        <taxon>eudicotyledons</taxon>
        <taxon>Gunneridae</taxon>
        <taxon>Pentapetalae</taxon>
        <taxon>asterids</taxon>
        <taxon>Ericales</taxon>
        <taxon>Ericaceae</taxon>
        <taxon>Ericoideae</taxon>
        <taxon>Rhodoreae</taxon>
        <taxon>Rhododendron</taxon>
    </lineage>
</organism>
<feature type="transmembrane region" description="Helical" evidence="1">
    <location>
        <begin position="81"/>
        <end position="98"/>
    </location>
</feature>
<dbReference type="AlphaFoldDB" id="A0A834L419"/>
<evidence type="ECO:0008006" key="5">
    <source>
        <dbReference type="Google" id="ProtNLM"/>
    </source>
</evidence>
<reference evidence="3" key="1">
    <citation type="submission" date="2019-11" db="EMBL/GenBank/DDBJ databases">
        <authorList>
            <person name="Liu Y."/>
            <person name="Hou J."/>
            <person name="Li T.-Q."/>
            <person name="Guan C.-H."/>
            <person name="Wu X."/>
            <person name="Wu H.-Z."/>
            <person name="Ling F."/>
            <person name="Zhang R."/>
            <person name="Shi X.-G."/>
            <person name="Ren J.-P."/>
            <person name="Chen E.-F."/>
            <person name="Sun J.-M."/>
        </authorList>
    </citation>
    <scope>NUCLEOTIDE SEQUENCE</scope>
    <source>
        <strain evidence="3">Adult_tree_wgs_1</strain>
        <tissue evidence="3">Leaves</tissue>
    </source>
</reference>
<gene>
    <name evidence="3" type="ORF">RHSIM_RhsimUnG0201400</name>
</gene>
<feature type="transmembrane region" description="Helical" evidence="1">
    <location>
        <begin position="131"/>
        <end position="152"/>
    </location>
</feature>
<keyword evidence="1" id="KW-0812">Transmembrane</keyword>
<dbReference type="Proteomes" id="UP000626092">
    <property type="component" value="Unassembled WGS sequence"/>
</dbReference>
<feature type="chain" id="PRO_5032269025" description="PGG domain-containing protein" evidence="2">
    <location>
        <begin position="27"/>
        <end position="216"/>
    </location>
</feature>
<name>A0A834L419_RHOSS</name>
<keyword evidence="1" id="KW-1133">Transmembrane helix</keyword>
<evidence type="ECO:0000313" key="3">
    <source>
        <dbReference type="EMBL" id="KAF7112714.1"/>
    </source>
</evidence>